<dbReference type="GO" id="GO:0005882">
    <property type="term" value="C:intermediate filament"/>
    <property type="evidence" value="ECO:0007669"/>
    <property type="project" value="UniProtKB-KW"/>
</dbReference>
<feature type="coiled-coil region" evidence="4">
    <location>
        <begin position="247"/>
        <end position="341"/>
    </location>
</feature>
<dbReference type="Proteomes" id="UP000694580">
    <property type="component" value="Chromosome 3"/>
</dbReference>
<dbReference type="Pfam" id="PF00038">
    <property type="entry name" value="Filament"/>
    <property type="match status" value="2"/>
</dbReference>
<evidence type="ECO:0000256" key="4">
    <source>
        <dbReference type="SAM" id="Coils"/>
    </source>
</evidence>
<evidence type="ECO:0000313" key="6">
    <source>
        <dbReference type="Ensembl" id="ENSDCDP00010043906.1"/>
    </source>
</evidence>
<gene>
    <name evidence="6" type="primary">krt222</name>
</gene>
<feature type="coiled-coil region" evidence="4">
    <location>
        <begin position="60"/>
        <end position="153"/>
    </location>
</feature>
<dbReference type="RefSeq" id="XP_028828452.1">
    <property type="nucleotide sequence ID" value="XM_028972619.1"/>
</dbReference>
<dbReference type="PROSITE" id="PS51842">
    <property type="entry name" value="IF_ROD_2"/>
    <property type="match status" value="1"/>
</dbReference>
<name>A0AAY4DHZ9_9TELE</name>
<keyword evidence="1 3" id="KW-0403">Intermediate filament</keyword>
<feature type="domain" description="IF rod" evidence="5">
    <location>
        <begin position="1"/>
        <end position="356"/>
    </location>
</feature>
<reference evidence="6 7" key="1">
    <citation type="submission" date="2020-06" db="EMBL/GenBank/DDBJ databases">
        <authorList>
            <consortium name="Wellcome Sanger Institute Data Sharing"/>
        </authorList>
    </citation>
    <scope>NUCLEOTIDE SEQUENCE [LARGE SCALE GENOMIC DNA]</scope>
</reference>
<evidence type="ECO:0000313" key="7">
    <source>
        <dbReference type="Proteomes" id="UP000694580"/>
    </source>
</evidence>
<dbReference type="PANTHER" id="PTHR47082">
    <property type="entry name" value="KERATIN-LIKE PROTEIN KRT222"/>
    <property type="match status" value="1"/>
</dbReference>
<reference evidence="6" key="3">
    <citation type="submission" date="2025-09" db="UniProtKB">
        <authorList>
            <consortium name="Ensembl"/>
        </authorList>
    </citation>
    <scope>IDENTIFICATION</scope>
</reference>
<dbReference type="InterPro" id="IPR039008">
    <property type="entry name" value="IF_rod_dom"/>
</dbReference>
<reference evidence="6" key="2">
    <citation type="submission" date="2025-08" db="UniProtKB">
        <authorList>
            <consortium name="Ensembl"/>
        </authorList>
    </citation>
    <scope>IDENTIFICATION</scope>
</reference>
<proteinExistence type="inferred from homology"/>
<comment type="similarity">
    <text evidence="3">Belongs to the intermediate filament family.</text>
</comment>
<evidence type="ECO:0000256" key="2">
    <source>
        <dbReference type="ARBA" id="ARBA00023054"/>
    </source>
</evidence>
<dbReference type="AlphaFoldDB" id="A0AAY4DHZ9"/>
<dbReference type="GeneID" id="114785962"/>
<dbReference type="Ensembl" id="ENSDCDT00010053982.1">
    <property type="protein sequence ID" value="ENSDCDP00010043906.1"/>
    <property type="gene ID" value="ENSDCDG00010027296.1"/>
</dbReference>
<dbReference type="InterPro" id="IPR052857">
    <property type="entry name" value="IF_Keratin-like"/>
</dbReference>
<keyword evidence="7" id="KW-1185">Reference proteome</keyword>
<dbReference type="Gene3D" id="1.20.5.1160">
    <property type="entry name" value="Vasodilator-stimulated phosphoprotein"/>
    <property type="match status" value="1"/>
</dbReference>
<keyword evidence="2 4" id="KW-0175">Coiled coil</keyword>
<dbReference type="Gene3D" id="1.20.5.170">
    <property type="match status" value="1"/>
</dbReference>
<dbReference type="CTD" id="125113"/>
<accession>A0AAY4DHZ9</accession>
<sequence>MEKVDDAEWALRGLNDRLRDFLAHVNRLREANCHLEQQILEWGRKNVFYPHDWTEQERIIQELRAQISSLLMENAQLALQSDNFRSRASNLRTRYEVEQRETGRLQQQMMLLKETLKEAEQANRLQEVELSNVRDERKQMQEDHEEALALQQQQQQASHCDDALARWAVGEDGRRMELSQLLDRIRVQCERIGAARGPNPATGLSELESSNGAAAACNGASVAQTHPADPCSGHLSQQRAEATWAQVIQGEEALREARAELADARKQWHSLQIEIESLHALEKGLETSLHTTQHQYSSQLQDLSQVVQDLEGELESVREGLANQRQRHNQLLNTKMRLEGEITTYRKLLDSEEGRYFTQEVKVGGLKPWRGSIIEVHQNGIELSPDDPEEVQPITKFHTKDFRKSPAILKRQKSLVILTEPDGNKDVKIATVRTQILQGNMVQESAEGHTTVEAEKIDTVIKQWEGSFFKGNPKLRKKSVSLRFDLHMAVASEASSQAKPDGLTDVEVRLVMKRSRSISSITP</sequence>
<organism evidence="6 7">
    <name type="scientific">Denticeps clupeoides</name>
    <name type="common">denticle herring</name>
    <dbReference type="NCBI Taxonomy" id="299321"/>
    <lineage>
        <taxon>Eukaryota</taxon>
        <taxon>Metazoa</taxon>
        <taxon>Chordata</taxon>
        <taxon>Craniata</taxon>
        <taxon>Vertebrata</taxon>
        <taxon>Euteleostomi</taxon>
        <taxon>Actinopterygii</taxon>
        <taxon>Neopterygii</taxon>
        <taxon>Teleostei</taxon>
        <taxon>Clupei</taxon>
        <taxon>Clupeiformes</taxon>
        <taxon>Denticipitoidei</taxon>
        <taxon>Denticipitidae</taxon>
        <taxon>Denticeps</taxon>
    </lineage>
</organism>
<evidence type="ECO:0000256" key="3">
    <source>
        <dbReference type="RuleBase" id="RU000685"/>
    </source>
</evidence>
<dbReference type="PROSITE" id="PS00226">
    <property type="entry name" value="IF_ROD_1"/>
    <property type="match status" value="1"/>
</dbReference>
<dbReference type="SUPFAM" id="SSF64593">
    <property type="entry name" value="Intermediate filament protein, coiled coil region"/>
    <property type="match status" value="1"/>
</dbReference>
<dbReference type="InterPro" id="IPR018039">
    <property type="entry name" value="IF_conserved"/>
</dbReference>
<evidence type="ECO:0000256" key="1">
    <source>
        <dbReference type="ARBA" id="ARBA00022754"/>
    </source>
</evidence>
<dbReference type="GeneTree" id="ENSGT00940000159655"/>
<dbReference type="SMART" id="SM01391">
    <property type="entry name" value="Filament"/>
    <property type="match status" value="1"/>
</dbReference>
<protein>
    <recommendedName>
        <fullName evidence="5">IF rod domain-containing protein</fullName>
    </recommendedName>
</protein>
<dbReference type="PANTHER" id="PTHR47082:SF1">
    <property type="entry name" value="KERATIN-LIKE PROTEIN KRT222"/>
    <property type="match status" value="1"/>
</dbReference>
<evidence type="ECO:0000259" key="5">
    <source>
        <dbReference type="PROSITE" id="PS51842"/>
    </source>
</evidence>